<proteinExistence type="predicted"/>
<dbReference type="CDD" id="cd06225">
    <property type="entry name" value="HAMP"/>
    <property type="match status" value="1"/>
</dbReference>
<dbReference type="PROSITE" id="PS50885">
    <property type="entry name" value="HAMP"/>
    <property type="match status" value="1"/>
</dbReference>
<evidence type="ECO:0000256" key="2">
    <source>
        <dbReference type="ARBA" id="ARBA00004651"/>
    </source>
</evidence>
<accession>A0ABV7CSR5</accession>
<dbReference type="PANTHER" id="PTHR45453">
    <property type="entry name" value="PHOSPHATE REGULON SENSOR PROTEIN PHOR"/>
    <property type="match status" value="1"/>
</dbReference>
<dbReference type="SMART" id="SM00388">
    <property type="entry name" value="HisKA"/>
    <property type="match status" value="1"/>
</dbReference>
<keyword evidence="12" id="KW-1133">Transmembrane helix</keyword>
<evidence type="ECO:0000256" key="4">
    <source>
        <dbReference type="ARBA" id="ARBA00022475"/>
    </source>
</evidence>
<protein>
    <recommendedName>
        <fullName evidence="3">histidine kinase</fullName>
        <ecNumber evidence="3">2.7.13.3</ecNumber>
    </recommendedName>
</protein>
<dbReference type="PROSITE" id="PS50109">
    <property type="entry name" value="HIS_KIN"/>
    <property type="match status" value="1"/>
</dbReference>
<keyword evidence="5" id="KW-0597">Phosphoprotein</keyword>
<dbReference type="Pfam" id="PF00672">
    <property type="entry name" value="HAMP"/>
    <property type="match status" value="1"/>
</dbReference>
<keyword evidence="10" id="KW-0902">Two-component regulatory system</keyword>
<keyword evidence="16" id="KW-1185">Reference proteome</keyword>
<comment type="subcellular location">
    <subcellularLocation>
        <location evidence="2">Cell membrane</location>
        <topology evidence="2">Multi-pass membrane protein</topology>
    </subcellularLocation>
</comment>
<dbReference type="RefSeq" id="WP_390268797.1">
    <property type="nucleotide sequence ID" value="NZ_JBHRSA010000012.1"/>
</dbReference>
<dbReference type="Pfam" id="PF02518">
    <property type="entry name" value="HATPase_c"/>
    <property type="match status" value="1"/>
</dbReference>
<dbReference type="SMART" id="SM00304">
    <property type="entry name" value="HAMP"/>
    <property type="match status" value="1"/>
</dbReference>
<keyword evidence="11 12" id="KW-0472">Membrane</keyword>
<feature type="transmembrane region" description="Helical" evidence="12">
    <location>
        <begin position="20"/>
        <end position="45"/>
    </location>
</feature>
<keyword evidence="12" id="KW-0812">Transmembrane</keyword>
<evidence type="ECO:0000256" key="5">
    <source>
        <dbReference type="ARBA" id="ARBA00022553"/>
    </source>
</evidence>
<dbReference type="CDD" id="cd00082">
    <property type="entry name" value="HisKA"/>
    <property type="match status" value="1"/>
</dbReference>
<dbReference type="Gene3D" id="6.10.340.10">
    <property type="match status" value="1"/>
</dbReference>
<dbReference type="SUPFAM" id="SSF47384">
    <property type="entry name" value="Homodimeric domain of signal transducing histidine kinase"/>
    <property type="match status" value="1"/>
</dbReference>
<evidence type="ECO:0000313" key="16">
    <source>
        <dbReference type="Proteomes" id="UP001595279"/>
    </source>
</evidence>
<dbReference type="EMBL" id="JBHRSA010000012">
    <property type="protein sequence ID" value="MFC3039410.1"/>
    <property type="molecule type" value="Genomic_DNA"/>
</dbReference>
<comment type="catalytic activity">
    <reaction evidence="1">
        <text>ATP + protein L-histidine = ADP + protein N-phospho-L-histidine.</text>
        <dbReference type="EC" id="2.7.13.3"/>
    </reaction>
</comment>
<dbReference type="InterPro" id="IPR005467">
    <property type="entry name" value="His_kinase_dom"/>
</dbReference>
<dbReference type="Proteomes" id="UP001595279">
    <property type="component" value="Unassembled WGS sequence"/>
</dbReference>
<feature type="domain" description="Histidine kinase" evidence="13">
    <location>
        <begin position="146"/>
        <end position="360"/>
    </location>
</feature>
<evidence type="ECO:0000256" key="9">
    <source>
        <dbReference type="ARBA" id="ARBA00022840"/>
    </source>
</evidence>
<dbReference type="SUPFAM" id="SSF55874">
    <property type="entry name" value="ATPase domain of HSP90 chaperone/DNA topoisomerase II/histidine kinase"/>
    <property type="match status" value="1"/>
</dbReference>
<dbReference type="InterPro" id="IPR003594">
    <property type="entry name" value="HATPase_dom"/>
</dbReference>
<evidence type="ECO:0000256" key="11">
    <source>
        <dbReference type="ARBA" id="ARBA00023136"/>
    </source>
</evidence>
<dbReference type="InterPro" id="IPR004358">
    <property type="entry name" value="Sig_transdc_His_kin-like_C"/>
</dbReference>
<evidence type="ECO:0000256" key="7">
    <source>
        <dbReference type="ARBA" id="ARBA00022741"/>
    </source>
</evidence>
<dbReference type="InterPro" id="IPR036890">
    <property type="entry name" value="HATPase_C_sf"/>
</dbReference>
<dbReference type="InterPro" id="IPR003661">
    <property type="entry name" value="HisK_dim/P_dom"/>
</dbReference>
<evidence type="ECO:0000256" key="3">
    <source>
        <dbReference type="ARBA" id="ARBA00012438"/>
    </source>
</evidence>
<evidence type="ECO:0000256" key="6">
    <source>
        <dbReference type="ARBA" id="ARBA00022679"/>
    </source>
</evidence>
<keyword evidence="7" id="KW-0547">Nucleotide-binding</keyword>
<dbReference type="SUPFAM" id="SSF158472">
    <property type="entry name" value="HAMP domain-like"/>
    <property type="match status" value="1"/>
</dbReference>
<organism evidence="15 16">
    <name type="scientific">Virgibacillus xinjiangensis</name>
    <dbReference type="NCBI Taxonomy" id="393090"/>
    <lineage>
        <taxon>Bacteria</taxon>
        <taxon>Bacillati</taxon>
        <taxon>Bacillota</taxon>
        <taxon>Bacilli</taxon>
        <taxon>Bacillales</taxon>
        <taxon>Bacillaceae</taxon>
        <taxon>Virgibacillus</taxon>
    </lineage>
</organism>
<dbReference type="Gene3D" id="3.30.565.10">
    <property type="entry name" value="Histidine kinase-like ATPase, C-terminal domain"/>
    <property type="match status" value="1"/>
</dbReference>
<dbReference type="CDD" id="cd00075">
    <property type="entry name" value="HATPase"/>
    <property type="match status" value="1"/>
</dbReference>
<dbReference type="InterPro" id="IPR050351">
    <property type="entry name" value="BphY/WalK/GraS-like"/>
</dbReference>
<feature type="domain" description="HAMP" evidence="14">
    <location>
        <begin position="86"/>
        <end position="138"/>
    </location>
</feature>
<evidence type="ECO:0000256" key="10">
    <source>
        <dbReference type="ARBA" id="ARBA00023012"/>
    </source>
</evidence>
<dbReference type="EC" id="2.7.13.3" evidence="3"/>
<keyword evidence="8 15" id="KW-0418">Kinase</keyword>
<evidence type="ECO:0000259" key="14">
    <source>
        <dbReference type="PROSITE" id="PS50885"/>
    </source>
</evidence>
<dbReference type="PRINTS" id="PR00344">
    <property type="entry name" value="BCTRLSENSOR"/>
</dbReference>
<keyword evidence="4" id="KW-1003">Cell membrane</keyword>
<evidence type="ECO:0000256" key="8">
    <source>
        <dbReference type="ARBA" id="ARBA00022777"/>
    </source>
</evidence>
<evidence type="ECO:0000259" key="13">
    <source>
        <dbReference type="PROSITE" id="PS50109"/>
    </source>
</evidence>
<dbReference type="Pfam" id="PF00512">
    <property type="entry name" value="HisKA"/>
    <property type="match status" value="1"/>
</dbReference>
<evidence type="ECO:0000313" key="15">
    <source>
        <dbReference type="EMBL" id="MFC3039410.1"/>
    </source>
</evidence>
<name>A0ABV7CSR5_9BACI</name>
<dbReference type="InterPro" id="IPR003660">
    <property type="entry name" value="HAMP_dom"/>
</dbReference>
<sequence>MSERRNNWIPGRFLLRLTLLNIVIVTLFILISGFGIYQTACFLIDRMGVMNDETQRSYNAALLQYFWYFAGAAILTGTVSHYYFTKRLIRPLREVIESTRKMKDGENPTSISVKGGDELSQLVIDFNHLVQDLKKNQQYQQKMVADISHEFRTPLANLNGYLNALRSGVITGDQQLYQSLAEESARLTGLVEQLEDLQKWDGVKETFYSNKSRTEISQLIEQTAAMFRCSLEKKDIPLITDMKKEYVHVEANGIAQVLSNLIDNAINYHVGDGPIQVKGEVVEGVYKVSVMGRGDPIPPDQCEAIFERFHRLDPSRGRERGGSGLGLAIAKGIIRSHGGEIGVESETDLHTFWFTLPLENQEKKKE</sequence>
<gene>
    <name evidence="15" type="ORF">ACFOGI_04040</name>
</gene>
<dbReference type="Gene3D" id="1.10.287.130">
    <property type="match status" value="1"/>
</dbReference>
<feature type="transmembrane region" description="Helical" evidence="12">
    <location>
        <begin position="65"/>
        <end position="84"/>
    </location>
</feature>
<dbReference type="InterPro" id="IPR036097">
    <property type="entry name" value="HisK_dim/P_sf"/>
</dbReference>
<keyword evidence="6" id="KW-0808">Transferase</keyword>
<keyword evidence="9" id="KW-0067">ATP-binding</keyword>
<dbReference type="SMART" id="SM00387">
    <property type="entry name" value="HATPase_c"/>
    <property type="match status" value="1"/>
</dbReference>
<dbReference type="PANTHER" id="PTHR45453:SF1">
    <property type="entry name" value="PHOSPHATE REGULON SENSOR PROTEIN PHOR"/>
    <property type="match status" value="1"/>
</dbReference>
<evidence type="ECO:0000256" key="1">
    <source>
        <dbReference type="ARBA" id="ARBA00000085"/>
    </source>
</evidence>
<comment type="caution">
    <text evidence="15">The sequence shown here is derived from an EMBL/GenBank/DDBJ whole genome shotgun (WGS) entry which is preliminary data.</text>
</comment>
<dbReference type="GO" id="GO:0016301">
    <property type="term" value="F:kinase activity"/>
    <property type="evidence" value="ECO:0007669"/>
    <property type="project" value="UniProtKB-KW"/>
</dbReference>
<evidence type="ECO:0000256" key="12">
    <source>
        <dbReference type="SAM" id="Phobius"/>
    </source>
</evidence>
<reference evidence="16" key="1">
    <citation type="journal article" date="2019" name="Int. J. Syst. Evol. Microbiol.">
        <title>The Global Catalogue of Microorganisms (GCM) 10K type strain sequencing project: providing services to taxonomists for standard genome sequencing and annotation.</title>
        <authorList>
            <consortium name="The Broad Institute Genomics Platform"/>
            <consortium name="The Broad Institute Genome Sequencing Center for Infectious Disease"/>
            <person name="Wu L."/>
            <person name="Ma J."/>
        </authorList>
    </citation>
    <scope>NUCLEOTIDE SEQUENCE [LARGE SCALE GENOMIC DNA]</scope>
    <source>
        <strain evidence="16">KCTC 13128</strain>
    </source>
</reference>